<dbReference type="Gene3D" id="1.10.110.10">
    <property type="entry name" value="Plant lipid-transfer and hydrophobic proteins"/>
    <property type="match status" value="1"/>
</dbReference>
<evidence type="ECO:0000256" key="1">
    <source>
        <dbReference type="ARBA" id="ARBA00004609"/>
    </source>
</evidence>
<dbReference type="SMART" id="SM00499">
    <property type="entry name" value="AAI"/>
    <property type="match status" value="1"/>
</dbReference>
<keyword evidence="7" id="KW-0325">Glycoprotein</keyword>
<keyword evidence="8" id="KW-0449">Lipoprotein</keyword>
<comment type="caution">
    <text evidence="11">The sequence shown here is derived from an EMBL/GenBank/DDBJ whole genome shotgun (WGS) entry which is preliminary data.</text>
</comment>
<dbReference type="CDD" id="cd00010">
    <property type="entry name" value="AAI_LTSS"/>
    <property type="match status" value="1"/>
</dbReference>
<feature type="domain" description="Bifunctional inhibitor/plant lipid transfer protein/seed storage helical" evidence="10">
    <location>
        <begin position="29"/>
        <end position="98"/>
    </location>
</feature>
<evidence type="ECO:0000256" key="6">
    <source>
        <dbReference type="ARBA" id="ARBA00023157"/>
    </source>
</evidence>
<keyword evidence="5 9" id="KW-0732">Signal</keyword>
<evidence type="ECO:0000256" key="9">
    <source>
        <dbReference type="SAM" id="SignalP"/>
    </source>
</evidence>
<dbReference type="Proteomes" id="UP001318860">
    <property type="component" value="Unassembled WGS sequence"/>
</dbReference>
<dbReference type="EMBL" id="JABTTQ020000689">
    <property type="protein sequence ID" value="KAK6138652.1"/>
    <property type="molecule type" value="Genomic_DNA"/>
</dbReference>
<evidence type="ECO:0000256" key="7">
    <source>
        <dbReference type="ARBA" id="ARBA00023180"/>
    </source>
</evidence>
<dbReference type="InterPro" id="IPR016140">
    <property type="entry name" value="Bifunc_inhib/LTP/seed_store"/>
</dbReference>
<comment type="similarity">
    <text evidence="2">Belongs to the plant LTP family.</text>
</comment>
<dbReference type="Pfam" id="PF14368">
    <property type="entry name" value="LTP_2"/>
    <property type="match status" value="1"/>
</dbReference>
<keyword evidence="6" id="KW-1015">Disulfide bond</keyword>
<comment type="subcellular location">
    <subcellularLocation>
        <location evidence="1">Cell membrane</location>
        <topology evidence="1">Lipid-anchor</topology>
        <topology evidence="1">GPI-anchor</topology>
    </subcellularLocation>
</comment>
<evidence type="ECO:0000256" key="2">
    <source>
        <dbReference type="ARBA" id="ARBA00009748"/>
    </source>
</evidence>
<evidence type="ECO:0000256" key="4">
    <source>
        <dbReference type="ARBA" id="ARBA00022622"/>
    </source>
</evidence>
<reference evidence="11 12" key="1">
    <citation type="journal article" date="2021" name="Comput. Struct. Biotechnol. J.">
        <title>De novo genome assembly of the potent medicinal plant Rehmannia glutinosa using nanopore technology.</title>
        <authorList>
            <person name="Ma L."/>
            <person name="Dong C."/>
            <person name="Song C."/>
            <person name="Wang X."/>
            <person name="Zheng X."/>
            <person name="Niu Y."/>
            <person name="Chen S."/>
            <person name="Feng W."/>
        </authorList>
    </citation>
    <scope>NUCLEOTIDE SEQUENCE [LARGE SCALE GENOMIC DNA]</scope>
    <source>
        <strain evidence="11">DH-2019</strain>
    </source>
</reference>
<evidence type="ECO:0000256" key="3">
    <source>
        <dbReference type="ARBA" id="ARBA00022475"/>
    </source>
</evidence>
<protein>
    <recommendedName>
        <fullName evidence="10">Bifunctional inhibitor/plant lipid transfer protein/seed storage helical domain-containing protein</fullName>
    </recommendedName>
</protein>
<evidence type="ECO:0000256" key="5">
    <source>
        <dbReference type="ARBA" id="ARBA00022729"/>
    </source>
</evidence>
<accession>A0ABR0VUP5</accession>
<name>A0ABR0VUP5_REHGL</name>
<dbReference type="SUPFAM" id="SSF47699">
    <property type="entry name" value="Bifunctional inhibitor/lipid-transfer protein/seed storage 2S albumin"/>
    <property type="match status" value="1"/>
</dbReference>
<keyword evidence="4" id="KW-0472">Membrane</keyword>
<proteinExistence type="inferred from homology"/>
<keyword evidence="4" id="KW-0336">GPI-anchor</keyword>
<keyword evidence="12" id="KW-1185">Reference proteome</keyword>
<gene>
    <name evidence="11" type="ORF">DH2020_027609</name>
</gene>
<dbReference type="InterPro" id="IPR043325">
    <property type="entry name" value="LTSS"/>
</dbReference>
<organism evidence="11 12">
    <name type="scientific">Rehmannia glutinosa</name>
    <name type="common">Chinese foxglove</name>
    <dbReference type="NCBI Taxonomy" id="99300"/>
    <lineage>
        <taxon>Eukaryota</taxon>
        <taxon>Viridiplantae</taxon>
        <taxon>Streptophyta</taxon>
        <taxon>Embryophyta</taxon>
        <taxon>Tracheophyta</taxon>
        <taxon>Spermatophyta</taxon>
        <taxon>Magnoliopsida</taxon>
        <taxon>eudicotyledons</taxon>
        <taxon>Gunneridae</taxon>
        <taxon>Pentapetalae</taxon>
        <taxon>asterids</taxon>
        <taxon>lamiids</taxon>
        <taxon>Lamiales</taxon>
        <taxon>Orobanchaceae</taxon>
        <taxon>Rehmannieae</taxon>
        <taxon>Rehmannia</taxon>
    </lineage>
</organism>
<sequence>MAFSSTIAAVLTVALLVSVTRVAEGQSDCAANLVPCAAYLNSTDPSDECCTAIRQVVTTQLDCICRLYQTPGALPGINITQALLLPKHCNISNDVSACNEILPKYLQCDMNNFIGVSGRDGNAASMTSWMGMPALLFVSALTFLY</sequence>
<dbReference type="PANTHER" id="PTHR33044">
    <property type="entry name" value="BIFUNCTIONAL INHIBITOR/LIPID-TRANSFER PROTEIN/SEED STORAGE 2S ALBUMIN SUPERFAMILY PROTEIN-RELATED"/>
    <property type="match status" value="1"/>
</dbReference>
<keyword evidence="3" id="KW-1003">Cell membrane</keyword>
<feature type="signal peptide" evidence="9">
    <location>
        <begin position="1"/>
        <end position="25"/>
    </location>
</feature>
<evidence type="ECO:0000313" key="12">
    <source>
        <dbReference type="Proteomes" id="UP001318860"/>
    </source>
</evidence>
<evidence type="ECO:0000256" key="8">
    <source>
        <dbReference type="ARBA" id="ARBA00023288"/>
    </source>
</evidence>
<evidence type="ECO:0000259" key="10">
    <source>
        <dbReference type="SMART" id="SM00499"/>
    </source>
</evidence>
<evidence type="ECO:0000313" key="11">
    <source>
        <dbReference type="EMBL" id="KAK6138652.1"/>
    </source>
</evidence>
<feature type="chain" id="PRO_5045122882" description="Bifunctional inhibitor/plant lipid transfer protein/seed storage helical domain-containing protein" evidence="9">
    <location>
        <begin position="26"/>
        <end position="145"/>
    </location>
</feature>
<dbReference type="InterPro" id="IPR036312">
    <property type="entry name" value="Bifun_inhib/LTP/seed_sf"/>
</dbReference>